<gene>
    <name evidence="3" type="ORF">J2S62_000446</name>
</gene>
<keyword evidence="4" id="KW-1185">Reference proteome</keyword>
<feature type="domain" description="AB hydrolase-1" evidence="2">
    <location>
        <begin position="42"/>
        <end position="177"/>
    </location>
</feature>
<dbReference type="SUPFAM" id="SSF53474">
    <property type="entry name" value="alpha/beta-Hydrolases"/>
    <property type="match status" value="1"/>
</dbReference>
<dbReference type="Gene3D" id="3.40.50.1820">
    <property type="entry name" value="alpha/beta hydrolase"/>
    <property type="match status" value="1"/>
</dbReference>
<evidence type="ECO:0000259" key="2">
    <source>
        <dbReference type="Pfam" id="PF00561"/>
    </source>
</evidence>
<dbReference type="PRINTS" id="PR00412">
    <property type="entry name" value="EPOXHYDRLASE"/>
</dbReference>
<dbReference type="EMBL" id="JAVDYJ010000001">
    <property type="protein sequence ID" value="MDR7346189.1"/>
    <property type="molecule type" value="Genomic_DNA"/>
</dbReference>
<dbReference type="Pfam" id="PF00561">
    <property type="entry name" value="Abhydrolase_1"/>
    <property type="match status" value="1"/>
</dbReference>
<protein>
    <submittedName>
        <fullName evidence="3">Pimeloyl-ACP methyl ester carboxylesterase</fullName>
    </submittedName>
</protein>
<evidence type="ECO:0000256" key="1">
    <source>
        <dbReference type="ARBA" id="ARBA00022801"/>
    </source>
</evidence>
<comment type="caution">
    <text evidence="3">The sequence shown here is derived from an EMBL/GenBank/DDBJ whole genome shotgun (WGS) entry which is preliminary data.</text>
</comment>
<dbReference type="RefSeq" id="WP_310170820.1">
    <property type="nucleotide sequence ID" value="NZ_BAABHE010000002.1"/>
</dbReference>
<keyword evidence="1" id="KW-0378">Hydrolase</keyword>
<evidence type="ECO:0000313" key="4">
    <source>
        <dbReference type="Proteomes" id="UP001183794"/>
    </source>
</evidence>
<proteinExistence type="predicted"/>
<dbReference type="PANTHER" id="PTHR43329">
    <property type="entry name" value="EPOXIDE HYDROLASE"/>
    <property type="match status" value="1"/>
</dbReference>
<name>A0ABU2AZI9_9MICC</name>
<accession>A0ABU2AZI9</accession>
<evidence type="ECO:0000313" key="3">
    <source>
        <dbReference type="EMBL" id="MDR7346189.1"/>
    </source>
</evidence>
<dbReference type="InterPro" id="IPR000073">
    <property type="entry name" value="AB_hydrolase_1"/>
</dbReference>
<reference evidence="3 4" key="1">
    <citation type="submission" date="2023-07" db="EMBL/GenBank/DDBJ databases">
        <title>Sequencing the genomes of 1000 actinobacteria strains.</title>
        <authorList>
            <person name="Klenk H.-P."/>
        </authorList>
    </citation>
    <scope>NUCLEOTIDE SEQUENCE [LARGE SCALE GENOMIC DNA]</scope>
    <source>
        <strain evidence="3 4">DSM 22966</strain>
    </source>
</reference>
<dbReference type="InterPro" id="IPR000639">
    <property type="entry name" value="Epox_hydrolase-like"/>
</dbReference>
<organism evidence="3 4">
    <name type="scientific">Enteractinococcus fodinae</name>
    <dbReference type="NCBI Taxonomy" id="684663"/>
    <lineage>
        <taxon>Bacteria</taxon>
        <taxon>Bacillati</taxon>
        <taxon>Actinomycetota</taxon>
        <taxon>Actinomycetes</taxon>
        <taxon>Micrococcales</taxon>
        <taxon>Micrococcaceae</taxon>
    </lineage>
</organism>
<sequence>MDTTTGVPPELHAHLPQGVSVHEHATDRHTSAYLAAGDPDDPVVLLCHGWPELGRSWVRVMEPLAAAGFRVVAPDMRGYGASRVHSSPDDYAIAEAVLDMCELLDHLGVDAESPAFAVGHDYGAPVVWNLATHHPELLAGVAGVCVPHLPPGTTLVDHIDRDLYPAEQYPLGQWDYLVAHVRMPEVLAAEFDGDVRGMIASIMRAGNPRAMERPVPNATVQERGGWFPNGHPYHEPDPRVLDDIEFEALVASLSHTGFTAANSWYQNNRANAAYAENAVTGGRITVPALFVHARYDATCATLTTTAADPMRSACEELHEEIVEAGHWVAQEQPAALTEALLRWLRPLRPVSA</sequence>
<dbReference type="Proteomes" id="UP001183794">
    <property type="component" value="Unassembled WGS sequence"/>
</dbReference>
<dbReference type="InterPro" id="IPR029058">
    <property type="entry name" value="AB_hydrolase_fold"/>
</dbReference>